<dbReference type="SMART" id="SM00248">
    <property type="entry name" value="ANK"/>
    <property type="match status" value="2"/>
</dbReference>
<dbReference type="PANTHER" id="PTHR24189:SF50">
    <property type="entry name" value="ANKYRIN REPEAT AND SOCS BOX PROTEIN 2"/>
    <property type="match status" value="1"/>
</dbReference>
<keyword evidence="1" id="KW-0677">Repeat</keyword>
<organism evidence="4 5">
    <name type="scientific">Schizophyllum amplum</name>
    <dbReference type="NCBI Taxonomy" id="97359"/>
    <lineage>
        <taxon>Eukaryota</taxon>
        <taxon>Fungi</taxon>
        <taxon>Dikarya</taxon>
        <taxon>Basidiomycota</taxon>
        <taxon>Agaricomycotina</taxon>
        <taxon>Agaricomycetes</taxon>
        <taxon>Agaricomycetidae</taxon>
        <taxon>Agaricales</taxon>
        <taxon>Schizophyllaceae</taxon>
        <taxon>Schizophyllum</taxon>
    </lineage>
</organism>
<feature type="region of interest" description="Disordered" evidence="3">
    <location>
        <begin position="143"/>
        <end position="190"/>
    </location>
</feature>
<keyword evidence="5" id="KW-1185">Reference proteome</keyword>
<dbReference type="InterPro" id="IPR002110">
    <property type="entry name" value="Ankyrin_rpt"/>
</dbReference>
<dbReference type="SUPFAM" id="SSF48403">
    <property type="entry name" value="Ankyrin repeat"/>
    <property type="match status" value="1"/>
</dbReference>
<dbReference type="PANTHER" id="PTHR24189">
    <property type="entry name" value="MYOTROPHIN"/>
    <property type="match status" value="1"/>
</dbReference>
<proteinExistence type="predicted"/>
<dbReference type="Proteomes" id="UP000320762">
    <property type="component" value="Unassembled WGS sequence"/>
</dbReference>
<dbReference type="InterPro" id="IPR050745">
    <property type="entry name" value="Multifunctional_regulatory"/>
</dbReference>
<dbReference type="STRING" id="97359.A0A550C7Z5"/>
<dbReference type="Gene3D" id="1.25.40.20">
    <property type="entry name" value="Ankyrin repeat-containing domain"/>
    <property type="match status" value="2"/>
</dbReference>
<dbReference type="InterPro" id="IPR036770">
    <property type="entry name" value="Ankyrin_rpt-contain_sf"/>
</dbReference>
<keyword evidence="2" id="KW-0040">ANK repeat</keyword>
<evidence type="ECO:0000256" key="1">
    <source>
        <dbReference type="ARBA" id="ARBA00022737"/>
    </source>
</evidence>
<feature type="compositionally biased region" description="Basic and acidic residues" evidence="3">
    <location>
        <begin position="166"/>
        <end position="177"/>
    </location>
</feature>
<dbReference type="AlphaFoldDB" id="A0A550C7Z5"/>
<dbReference type="Pfam" id="PF12796">
    <property type="entry name" value="Ank_2"/>
    <property type="match status" value="1"/>
</dbReference>
<comment type="caution">
    <text evidence="4">The sequence shown here is derived from an EMBL/GenBank/DDBJ whole genome shotgun (WGS) entry which is preliminary data.</text>
</comment>
<evidence type="ECO:0000313" key="5">
    <source>
        <dbReference type="Proteomes" id="UP000320762"/>
    </source>
</evidence>
<reference evidence="4 5" key="1">
    <citation type="journal article" date="2019" name="New Phytol.">
        <title>Comparative genomics reveals unique wood-decay strategies and fruiting body development in the Schizophyllaceae.</title>
        <authorList>
            <person name="Almasi E."/>
            <person name="Sahu N."/>
            <person name="Krizsan K."/>
            <person name="Balint B."/>
            <person name="Kovacs G.M."/>
            <person name="Kiss B."/>
            <person name="Cseklye J."/>
            <person name="Drula E."/>
            <person name="Henrissat B."/>
            <person name="Nagy I."/>
            <person name="Chovatia M."/>
            <person name="Adam C."/>
            <person name="LaButti K."/>
            <person name="Lipzen A."/>
            <person name="Riley R."/>
            <person name="Grigoriev I.V."/>
            <person name="Nagy L.G."/>
        </authorList>
    </citation>
    <scope>NUCLEOTIDE SEQUENCE [LARGE SCALE GENOMIC DNA]</scope>
    <source>
        <strain evidence="4 5">NL-1724</strain>
    </source>
</reference>
<evidence type="ECO:0000256" key="2">
    <source>
        <dbReference type="ARBA" id="ARBA00023043"/>
    </source>
</evidence>
<evidence type="ECO:0000256" key="3">
    <source>
        <dbReference type="SAM" id="MobiDB-lite"/>
    </source>
</evidence>
<dbReference type="OrthoDB" id="194358at2759"/>
<accession>A0A550C7Z5</accession>
<evidence type="ECO:0000313" key="4">
    <source>
        <dbReference type="EMBL" id="TRM60930.1"/>
    </source>
</evidence>
<dbReference type="EMBL" id="VDMD01000019">
    <property type="protein sequence ID" value="TRM60930.1"/>
    <property type="molecule type" value="Genomic_DNA"/>
</dbReference>
<sequence length="190" mass="20628">MHLAAQCNNTTRLLLDAGADINIRDRVGRTALTWLSYCFMAPASPNESFRLLLEAGADVNTRDDDGRTPLHHTIHALFYFHQADPLSTTAGGKAMVRLLLSAGADRDARDDCGNSPVDLAEERMESVVHSWDRPDMEEVIGLLRQPPVTHTDTNSSGGMGEGPTDGENRQDTRENVKEQSTAEPAGAACV</sequence>
<name>A0A550C7Z5_9AGAR</name>
<protein>
    <submittedName>
        <fullName evidence="4">Ankyrin repeat-containing domain protein</fullName>
    </submittedName>
</protein>
<gene>
    <name evidence="4" type="ORF">BD626DRAFT_95326</name>
</gene>